<gene>
    <name evidence="1" type="ORF">FC50_GL001983</name>
</gene>
<reference evidence="1 2" key="1">
    <citation type="journal article" date="2015" name="Genome Announc.">
        <title>Expanding the biotechnology potential of lactobacilli through comparative genomics of 213 strains and associated genera.</title>
        <authorList>
            <person name="Sun Z."/>
            <person name="Harris H.M."/>
            <person name="McCann A."/>
            <person name="Guo C."/>
            <person name="Argimon S."/>
            <person name="Zhang W."/>
            <person name="Yang X."/>
            <person name="Jeffery I.B."/>
            <person name="Cooney J.C."/>
            <person name="Kagawa T.F."/>
            <person name="Liu W."/>
            <person name="Song Y."/>
            <person name="Salvetti E."/>
            <person name="Wrobel A."/>
            <person name="Rasinkangas P."/>
            <person name="Parkhill J."/>
            <person name="Rea M.C."/>
            <person name="O'Sullivan O."/>
            <person name="Ritari J."/>
            <person name="Douillard F.P."/>
            <person name="Paul Ross R."/>
            <person name="Yang R."/>
            <person name="Briner A.E."/>
            <person name="Felis G.E."/>
            <person name="de Vos W.M."/>
            <person name="Barrangou R."/>
            <person name="Klaenhammer T.R."/>
            <person name="Caufield P.W."/>
            <person name="Cui Y."/>
            <person name="Zhang H."/>
            <person name="O'Toole P.W."/>
        </authorList>
    </citation>
    <scope>NUCLEOTIDE SEQUENCE [LARGE SCALE GENOMIC DNA]</scope>
    <source>
        <strain evidence="1 2">DSM 15945</strain>
    </source>
</reference>
<dbReference type="EMBL" id="AZFJ01000059">
    <property type="protein sequence ID" value="KRL84670.1"/>
    <property type="molecule type" value="Genomic_DNA"/>
</dbReference>
<dbReference type="InterPro" id="IPR016177">
    <property type="entry name" value="DNA-bd_dom_sf"/>
</dbReference>
<dbReference type="STRING" id="1423783.FC50_GL001983"/>
<dbReference type="Proteomes" id="UP000051922">
    <property type="component" value="Unassembled WGS sequence"/>
</dbReference>
<evidence type="ECO:0000313" key="1">
    <source>
        <dbReference type="EMBL" id="KRL84670.1"/>
    </source>
</evidence>
<accession>A0A0R1TV27</accession>
<dbReference type="AlphaFoldDB" id="A0A0R1TV27"/>
<dbReference type="GO" id="GO:0003677">
    <property type="term" value="F:DNA binding"/>
    <property type="evidence" value="ECO:0007669"/>
    <property type="project" value="InterPro"/>
</dbReference>
<proteinExistence type="predicted"/>
<evidence type="ECO:0008006" key="3">
    <source>
        <dbReference type="Google" id="ProtNLM"/>
    </source>
</evidence>
<name>A0A0R1TV27_9LACO</name>
<comment type="caution">
    <text evidence="1">The sequence shown here is derived from an EMBL/GenBank/DDBJ whole genome shotgun (WGS) entry which is preliminary data.</text>
</comment>
<dbReference type="SUPFAM" id="SSF54171">
    <property type="entry name" value="DNA-binding domain"/>
    <property type="match status" value="1"/>
</dbReference>
<dbReference type="PATRIC" id="fig|1423783.4.peg.2032"/>
<keyword evidence="2" id="KW-1185">Reference proteome</keyword>
<organism evidence="1 2">
    <name type="scientific">Lacticaseibacillus pantheris DSM 15945 = JCM 12539 = NBRC 106106</name>
    <dbReference type="NCBI Taxonomy" id="1423783"/>
    <lineage>
        <taxon>Bacteria</taxon>
        <taxon>Bacillati</taxon>
        <taxon>Bacillota</taxon>
        <taxon>Bacilli</taxon>
        <taxon>Lactobacillales</taxon>
        <taxon>Lactobacillaceae</taxon>
        <taxon>Lacticaseibacillus</taxon>
    </lineage>
</organism>
<sequence length="119" mass="13628">MADSYRLRHGMTRSCGCLRQESSRTSSQHNAAFLQQQHNHGKYLFNEEGVPLCSIKMGKRNTSGHIGVHFNRQSNQWFARLMVNGHYVLLKAFSTYEDAVAAREAAEEQYLRPRQVEVG</sequence>
<evidence type="ECO:0000313" key="2">
    <source>
        <dbReference type="Proteomes" id="UP000051922"/>
    </source>
</evidence>
<protein>
    <recommendedName>
        <fullName evidence="3">AP2/ERF domain-containing protein</fullName>
    </recommendedName>
</protein>